<accession>A0ABS8URH8</accession>
<sequence>MGLSLSKRKKLMKYRLWSTMRGFDDLKNLSGNWVEHWTVSGRSQFVTVGKSNFADCHLCNVVATHWQTCYAARLYLVDKNSLNSLTLDIVWHKTKGYTLLHLAKRTLPILQKVIQRQDSTARRTGDLSSVFV</sequence>
<dbReference type="Proteomes" id="UP000823775">
    <property type="component" value="Unassembled WGS sequence"/>
</dbReference>
<dbReference type="EMBL" id="JACEIK010002425">
    <property type="protein sequence ID" value="MCD9561090.1"/>
    <property type="molecule type" value="Genomic_DNA"/>
</dbReference>
<organism evidence="1 2">
    <name type="scientific">Datura stramonium</name>
    <name type="common">Jimsonweed</name>
    <name type="synonym">Common thornapple</name>
    <dbReference type="NCBI Taxonomy" id="4076"/>
    <lineage>
        <taxon>Eukaryota</taxon>
        <taxon>Viridiplantae</taxon>
        <taxon>Streptophyta</taxon>
        <taxon>Embryophyta</taxon>
        <taxon>Tracheophyta</taxon>
        <taxon>Spermatophyta</taxon>
        <taxon>Magnoliopsida</taxon>
        <taxon>eudicotyledons</taxon>
        <taxon>Gunneridae</taxon>
        <taxon>Pentapetalae</taxon>
        <taxon>asterids</taxon>
        <taxon>lamiids</taxon>
        <taxon>Solanales</taxon>
        <taxon>Solanaceae</taxon>
        <taxon>Solanoideae</taxon>
        <taxon>Datureae</taxon>
        <taxon>Datura</taxon>
    </lineage>
</organism>
<evidence type="ECO:0000313" key="2">
    <source>
        <dbReference type="Proteomes" id="UP000823775"/>
    </source>
</evidence>
<comment type="caution">
    <text evidence="1">The sequence shown here is derived from an EMBL/GenBank/DDBJ whole genome shotgun (WGS) entry which is preliminary data.</text>
</comment>
<keyword evidence="2" id="KW-1185">Reference proteome</keyword>
<reference evidence="1 2" key="1">
    <citation type="journal article" date="2021" name="BMC Genomics">
        <title>Datura genome reveals duplications of psychoactive alkaloid biosynthetic genes and high mutation rate following tissue culture.</title>
        <authorList>
            <person name="Rajewski A."/>
            <person name="Carter-House D."/>
            <person name="Stajich J."/>
            <person name="Litt A."/>
        </authorList>
    </citation>
    <scope>NUCLEOTIDE SEQUENCE [LARGE SCALE GENOMIC DNA]</scope>
    <source>
        <strain evidence="1">AR-01</strain>
    </source>
</reference>
<evidence type="ECO:0000313" key="1">
    <source>
        <dbReference type="EMBL" id="MCD9561090.1"/>
    </source>
</evidence>
<gene>
    <name evidence="1" type="ORF">HAX54_020050</name>
</gene>
<protein>
    <submittedName>
        <fullName evidence="1">Uncharacterized protein</fullName>
    </submittedName>
</protein>
<name>A0ABS8URH8_DATST</name>
<proteinExistence type="predicted"/>